<dbReference type="OrthoDB" id="9805821at2"/>
<evidence type="ECO:0000256" key="3">
    <source>
        <dbReference type="ARBA" id="ARBA00023295"/>
    </source>
</evidence>
<reference evidence="5 6" key="1">
    <citation type="submission" date="2018-02" db="EMBL/GenBank/DDBJ databases">
        <authorList>
            <person name="Cohen D.B."/>
            <person name="Kent A.D."/>
        </authorList>
    </citation>
    <scope>NUCLEOTIDE SEQUENCE [LARGE SCALE GENOMIC DNA]</scope>
    <source>
        <strain evidence="5">1</strain>
    </source>
</reference>
<dbReference type="Proteomes" id="UP000238164">
    <property type="component" value="Chromosome 1"/>
</dbReference>
<organism evidence="5 6">
    <name type="scientific">Micropruina glycogenica</name>
    <dbReference type="NCBI Taxonomy" id="75385"/>
    <lineage>
        <taxon>Bacteria</taxon>
        <taxon>Bacillati</taxon>
        <taxon>Actinomycetota</taxon>
        <taxon>Actinomycetes</taxon>
        <taxon>Propionibacteriales</taxon>
        <taxon>Nocardioidaceae</taxon>
        <taxon>Micropruina</taxon>
    </lineage>
</organism>
<name>A0A2N9JCG7_9ACTN</name>
<dbReference type="InterPro" id="IPR050226">
    <property type="entry name" value="NagZ_Beta-hexosaminidase"/>
</dbReference>
<proteinExistence type="inferred from homology"/>
<dbReference type="Gene3D" id="3.20.20.300">
    <property type="entry name" value="Glycoside hydrolase, family 3, N-terminal domain"/>
    <property type="match status" value="1"/>
</dbReference>
<dbReference type="InterPro" id="IPR001764">
    <property type="entry name" value="Glyco_hydro_3_N"/>
</dbReference>
<dbReference type="RefSeq" id="WP_105184970.1">
    <property type="nucleotide sequence ID" value="NZ_BAAAGO010000041.1"/>
</dbReference>
<dbReference type="SUPFAM" id="SSF51445">
    <property type="entry name" value="(Trans)glycosidases"/>
    <property type="match status" value="1"/>
</dbReference>
<dbReference type="GO" id="GO:0009254">
    <property type="term" value="P:peptidoglycan turnover"/>
    <property type="evidence" value="ECO:0007669"/>
    <property type="project" value="TreeGrafter"/>
</dbReference>
<dbReference type="KEGG" id="mgg:MPLG2_0791"/>
<keyword evidence="3" id="KW-0326">Glycosidase</keyword>
<dbReference type="PANTHER" id="PTHR30480:SF16">
    <property type="entry name" value="GLYCOSIDE HYDROLASE FAMILY 3 DOMAIN PROTEIN"/>
    <property type="match status" value="1"/>
</dbReference>
<protein>
    <recommendedName>
        <fullName evidence="4">Glycoside hydrolase family 3 N-terminal domain-containing protein</fullName>
    </recommendedName>
</protein>
<evidence type="ECO:0000313" key="5">
    <source>
        <dbReference type="EMBL" id="SPD85827.1"/>
    </source>
</evidence>
<evidence type="ECO:0000256" key="1">
    <source>
        <dbReference type="ARBA" id="ARBA00005336"/>
    </source>
</evidence>
<dbReference type="GO" id="GO:0004553">
    <property type="term" value="F:hydrolase activity, hydrolyzing O-glycosyl compounds"/>
    <property type="evidence" value="ECO:0007669"/>
    <property type="project" value="InterPro"/>
</dbReference>
<feature type="domain" description="Glycoside hydrolase family 3 N-terminal" evidence="4">
    <location>
        <begin position="32"/>
        <end position="322"/>
    </location>
</feature>
<accession>A0A2N9JCG7</accession>
<dbReference type="GO" id="GO:0005975">
    <property type="term" value="P:carbohydrate metabolic process"/>
    <property type="evidence" value="ECO:0007669"/>
    <property type="project" value="InterPro"/>
</dbReference>
<dbReference type="Pfam" id="PF00933">
    <property type="entry name" value="Glyco_hydro_3"/>
    <property type="match status" value="1"/>
</dbReference>
<dbReference type="InterPro" id="IPR017853">
    <property type="entry name" value="GH"/>
</dbReference>
<keyword evidence="2" id="KW-0378">Hydrolase</keyword>
<keyword evidence="6" id="KW-1185">Reference proteome</keyword>
<dbReference type="PANTHER" id="PTHR30480">
    <property type="entry name" value="BETA-HEXOSAMINIDASE-RELATED"/>
    <property type="match status" value="1"/>
</dbReference>
<gene>
    <name evidence="5" type="ORF">MPLG2_0791</name>
</gene>
<dbReference type="EMBL" id="LT985188">
    <property type="protein sequence ID" value="SPD85827.1"/>
    <property type="molecule type" value="Genomic_DNA"/>
</dbReference>
<evidence type="ECO:0000313" key="6">
    <source>
        <dbReference type="Proteomes" id="UP000238164"/>
    </source>
</evidence>
<comment type="similarity">
    <text evidence="1">Belongs to the glycosyl hydrolase 3 family.</text>
</comment>
<evidence type="ECO:0000256" key="2">
    <source>
        <dbReference type="ARBA" id="ARBA00022801"/>
    </source>
</evidence>
<evidence type="ECO:0000259" key="4">
    <source>
        <dbReference type="Pfam" id="PF00933"/>
    </source>
</evidence>
<sequence length="483" mass="49591">MNPLTRAVNATLMPGFVGPLLPDWLAAELADGLGSVCLFATNIVDSEQTRALCDAIHAANPAALIATDEEGGDVTRLHHLTGSPYPSMAYLGRVDDEGLTERVGAGIGAELAAAGIDLDLAPDADVNSNPRNPVIGVRSFGADPALVARHVAAYTRGLQGAGVAACAKHFPGHGDTATDSHLALPTITVDPGTLTARELVPFGAAVQAGTLAVMTSHIMVPTLDTELPATLSAPILGLLRDRFGFTGAIVSDALDMAGASAGRGLAEAAVLALAAGCDLLCIGTDNTAEQLAEIRAAVLAAVASGRLPQQRVFEAAERVATLSRGVAALRAAAPSERPEPPELTAAGFTIVGPLPALAAPLLVRLDSPDNIAAGDTVWGLADHLADEISAAFPGATITTLHRPFDLTPVLQSEGPVVVQGRDLSRVPQLTAAVADIRAARPDALIVELGWPDPSAKVRPDVITYCGGRGTMLALLRALAERRR</sequence>
<dbReference type="InterPro" id="IPR036962">
    <property type="entry name" value="Glyco_hydro_3_N_sf"/>
</dbReference>
<dbReference type="AlphaFoldDB" id="A0A2N9JCG7"/>